<feature type="compositionally biased region" description="Low complexity" evidence="2">
    <location>
        <begin position="351"/>
        <end position="368"/>
    </location>
</feature>
<dbReference type="InterPro" id="IPR019079">
    <property type="entry name" value="Capsule_synth_CapA"/>
</dbReference>
<keyword evidence="5" id="KW-1185">Reference proteome</keyword>
<dbReference type="PANTHER" id="PTHR33393:SF13">
    <property type="entry name" value="PGA BIOSYNTHESIS PROTEIN CAPA"/>
    <property type="match status" value="1"/>
</dbReference>
<dbReference type="Proteomes" id="UP000272888">
    <property type="component" value="Unassembled WGS sequence"/>
</dbReference>
<evidence type="ECO:0000256" key="2">
    <source>
        <dbReference type="SAM" id="MobiDB-lite"/>
    </source>
</evidence>
<evidence type="ECO:0000259" key="3">
    <source>
        <dbReference type="SMART" id="SM00854"/>
    </source>
</evidence>
<gene>
    <name evidence="4" type="ORF">D7V93_35735</name>
</gene>
<comment type="caution">
    <text evidence="4">The sequence shown here is derived from an EMBL/GenBank/DDBJ whole genome shotgun (WGS) entry which is preliminary data.</text>
</comment>
<proteinExistence type="inferred from homology"/>
<dbReference type="PANTHER" id="PTHR33393">
    <property type="entry name" value="POLYGLUTAMINE SYNTHESIS ACCESSORY PROTEIN RV0574C-RELATED"/>
    <property type="match status" value="1"/>
</dbReference>
<feature type="domain" description="Capsule synthesis protein CapA" evidence="3">
    <location>
        <begin position="22"/>
        <end position="279"/>
    </location>
</feature>
<dbReference type="Gene3D" id="3.60.21.10">
    <property type="match status" value="1"/>
</dbReference>
<dbReference type="InterPro" id="IPR029052">
    <property type="entry name" value="Metallo-depent_PP-like"/>
</dbReference>
<organism evidence="4 5">
    <name type="scientific">Corallococcus llansteffanensis</name>
    <dbReference type="NCBI Taxonomy" id="2316731"/>
    <lineage>
        <taxon>Bacteria</taxon>
        <taxon>Pseudomonadati</taxon>
        <taxon>Myxococcota</taxon>
        <taxon>Myxococcia</taxon>
        <taxon>Myxococcales</taxon>
        <taxon>Cystobacterineae</taxon>
        <taxon>Myxococcaceae</taxon>
        <taxon>Corallococcus</taxon>
    </lineage>
</organism>
<dbReference type="AlphaFoldDB" id="A0A3A8NNI9"/>
<dbReference type="CDD" id="cd07381">
    <property type="entry name" value="MPP_CapA"/>
    <property type="match status" value="1"/>
</dbReference>
<dbReference type="SMART" id="SM00854">
    <property type="entry name" value="PGA_cap"/>
    <property type="match status" value="1"/>
</dbReference>
<evidence type="ECO:0000313" key="5">
    <source>
        <dbReference type="Proteomes" id="UP000272888"/>
    </source>
</evidence>
<evidence type="ECO:0000313" key="4">
    <source>
        <dbReference type="EMBL" id="RKH45069.1"/>
    </source>
</evidence>
<dbReference type="SUPFAM" id="SSF56300">
    <property type="entry name" value="Metallo-dependent phosphatases"/>
    <property type="match status" value="1"/>
</dbReference>
<dbReference type="Pfam" id="PF09587">
    <property type="entry name" value="PGA_cap"/>
    <property type="match status" value="1"/>
</dbReference>
<accession>A0A3A8NNI9</accession>
<comment type="similarity">
    <text evidence="1">Belongs to the CapA family.</text>
</comment>
<evidence type="ECO:0000256" key="1">
    <source>
        <dbReference type="ARBA" id="ARBA00005662"/>
    </source>
</evidence>
<sequence>TPGTSAQPAGPPAALAPGRPVTLVIGGDVTVGHHYQTYFDEQVGKGRSREEMFAYGFREVKPFADTGDLFVVNLECPYTDSTEKLPKNFNFRARPELVNVLTAGGVGVVSLANNHMMDYGAQGLLDTLTTLEAARIPFFGAGRNLAEARRPAIVTAGGLRIAFLGYFFLGTRNIEPPQVYATETTPGVAGHFSDVEVMERMLREDITAAKARADLVLPFFHWGIEGNTTPEPYQVRLAHAAIDAGAAGVLGSHPHVLQSMELYLGAPVVYSLGNFVFGGNWNPRDKRSVLWRARFTPTGYLSSDVLPLRTDRYPEFPVQPVPVTGAEAEGVITLLRTASQEPGRGLERMLPALEPGASPEPGEPGARPLPSSNVRGGE</sequence>
<protein>
    <submittedName>
        <fullName evidence="4">CapA family protein</fullName>
    </submittedName>
</protein>
<dbReference type="EMBL" id="RAWB01000584">
    <property type="protein sequence ID" value="RKH45069.1"/>
    <property type="molecule type" value="Genomic_DNA"/>
</dbReference>
<name>A0A3A8NNI9_9BACT</name>
<feature type="non-terminal residue" evidence="4">
    <location>
        <position position="1"/>
    </location>
</feature>
<reference evidence="5" key="1">
    <citation type="submission" date="2018-09" db="EMBL/GenBank/DDBJ databases">
        <authorList>
            <person name="Livingstone P.G."/>
            <person name="Whitworth D.E."/>
        </authorList>
    </citation>
    <scope>NUCLEOTIDE SEQUENCE [LARGE SCALE GENOMIC DNA]</scope>
    <source>
        <strain evidence="5">CA051B</strain>
    </source>
</reference>
<dbReference type="InterPro" id="IPR052169">
    <property type="entry name" value="CW_Biosynth-Accessory"/>
</dbReference>
<feature type="region of interest" description="Disordered" evidence="2">
    <location>
        <begin position="338"/>
        <end position="378"/>
    </location>
</feature>
<dbReference type="RefSeq" id="WP_147451514.1">
    <property type="nucleotide sequence ID" value="NZ_RAWB01000584.1"/>
</dbReference>